<dbReference type="InterPro" id="IPR029063">
    <property type="entry name" value="SAM-dependent_MTases_sf"/>
</dbReference>
<dbReference type="InterPro" id="IPR002941">
    <property type="entry name" value="DNA_methylase_N4/N6"/>
</dbReference>
<keyword evidence="2" id="KW-0808">Transferase</keyword>
<dbReference type="GO" id="GO:0032259">
    <property type="term" value="P:methylation"/>
    <property type="evidence" value="ECO:0007669"/>
    <property type="project" value="UniProtKB-KW"/>
</dbReference>
<gene>
    <name evidence="4" type="ORF">METZ01_LOCUS347647</name>
</gene>
<dbReference type="GO" id="GO:0003677">
    <property type="term" value="F:DNA binding"/>
    <property type="evidence" value="ECO:0007669"/>
    <property type="project" value="InterPro"/>
</dbReference>
<dbReference type="PRINTS" id="PR00508">
    <property type="entry name" value="S21N4MTFRASE"/>
</dbReference>
<keyword evidence="1" id="KW-0489">Methyltransferase</keyword>
<dbReference type="AlphaFoldDB" id="A0A382RAQ1"/>
<evidence type="ECO:0000256" key="1">
    <source>
        <dbReference type="ARBA" id="ARBA00022603"/>
    </source>
</evidence>
<evidence type="ECO:0000256" key="2">
    <source>
        <dbReference type="ARBA" id="ARBA00022679"/>
    </source>
</evidence>
<dbReference type="Pfam" id="PF01555">
    <property type="entry name" value="N6_N4_Mtase"/>
    <property type="match status" value="1"/>
</dbReference>
<proteinExistence type="predicted"/>
<organism evidence="4">
    <name type="scientific">marine metagenome</name>
    <dbReference type="NCBI Taxonomy" id="408172"/>
    <lineage>
        <taxon>unclassified sequences</taxon>
        <taxon>metagenomes</taxon>
        <taxon>ecological metagenomes</taxon>
    </lineage>
</organism>
<protein>
    <recommendedName>
        <fullName evidence="3">DNA methylase N-4/N-6 domain-containing protein</fullName>
    </recommendedName>
</protein>
<dbReference type="Gene3D" id="3.40.50.150">
    <property type="entry name" value="Vaccinia Virus protein VP39"/>
    <property type="match status" value="1"/>
</dbReference>
<accession>A0A382RAQ1</accession>
<dbReference type="InterPro" id="IPR001091">
    <property type="entry name" value="RM_Methyltransferase"/>
</dbReference>
<evidence type="ECO:0000313" key="4">
    <source>
        <dbReference type="EMBL" id="SVC94793.1"/>
    </source>
</evidence>
<name>A0A382RAQ1_9ZZZZ</name>
<feature type="domain" description="DNA methylase N-4/N-6" evidence="3">
    <location>
        <begin position="9"/>
        <end position="199"/>
    </location>
</feature>
<evidence type="ECO:0000259" key="3">
    <source>
        <dbReference type="Pfam" id="PF01555"/>
    </source>
</evidence>
<dbReference type="EMBL" id="UINC01120358">
    <property type="protein sequence ID" value="SVC94793.1"/>
    <property type="molecule type" value="Genomic_DNA"/>
</dbReference>
<sequence length="207" mass="24328">MREMEDNSVDFVFTSPPDISQGDWNNNIESYQNFQKKTTEECSRISKDNGFVLIAQTDRKINGEILTNHITYYQSMIRLGWKLKDYKIIVRNYPVDKKDMYTFNYQHCLIFTKKGKFKRGGDILKNILVYDTEKMKGLQGPLNLHIWNEFFVELMINTLTKEGDKVFDPFSGSGIVPYVARNLNRKYLGCELNEEVYNESIMKRSII</sequence>
<reference evidence="4" key="1">
    <citation type="submission" date="2018-05" db="EMBL/GenBank/DDBJ databases">
        <authorList>
            <person name="Lanie J.A."/>
            <person name="Ng W.-L."/>
            <person name="Kazmierczak K.M."/>
            <person name="Andrzejewski T.M."/>
            <person name="Davidsen T.M."/>
            <person name="Wayne K.J."/>
            <person name="Tettelin H."/>
            <person name="Glass J.I."/>
            <person name="Rusch D."/>
            <person name="Podicherti R."/>
            <person name="Tsui H.-C.T."/>
            <person name="Winkler M.E."/>
        </authorList>
    </citation>
    <scope>NUCLEOTIDE SEQUENCE</scope>
</reference>
<dbReference type="SUPFAM" id="SSF53335">
    <property type="entry name" value="S-adenosyl-L-methionine-dependent methyltransferases"/>
    <property type="match status" value="1"/>
</dbReference>
<dbReference type="GO" id="GO:0008170">
    <property type="term" value="F:N-methyltransferase activity"/>
    <property type="evidence" value="ECO:0007669"/>
    <property type="project" value="InterPro"/>
</dbReference>